<dbReference type="AlphaFoldDB" id="A0A9W6CPH8"/>
<evidence type="ECO:0000313" key="5">
    <source>
        <dbReference type="Proteomes" id="UP001245370"/>
    </source>
</evidence>
<proteinExistence type="predicted"/>
<dbReference type="PANTHER" id="PTHR43179">
    <property type="entry name" value="RHAMNOSYLTRANSFERASE WBBL"/>
    <property type="match status" value="1"/>
</dbReference>
<evidence type="ECO:0000259" key="1">
    <source>
        <dbReference type="Pfam" id="PF00535"/>
    </source>
</evidence>
<evidence type="ECO:0000313" key="2">
    <source>
        <dbReference type="EMBL" id="GLI24130.1"/>
    </source>
</evidence>
<dbReference type="PANTHER" id="PTHR43179:SF7">
    <property type="entry name" value="RHAMNOSYLTRANSFERASE WBBL"/>
    <property type="match status" value="1"/>
</dbReference>
<keyword evidence="5" id="KW-1185">Reference proteome</keyword>
<dbReference type="Proteomes" id="UP001144397">
    <property type="component" value="Unassembled WGS sequence"/>
</dbReference>
<organism evidence="2 4">
    <name type="scientific">Xanthobacter flavus</name>
    <dbReference type="NCBI Taxonomy" id="281"/>
    <lineage>
        <taxon>Bacteria</taxon>
        <taxon>Pseudomonadati</taxon>
        <taxon>Pseudomonadota</taxon>
        <taxon>Alphaproteobacteria</taxon>
        <taxon>Hyphomicrobiales</taxon>
        <taxon>Xanthobacteraceae</taxon>
        <taxon>Xanthobacter</taxon>
    </lineage>
</organism>
<dbReference type="CDD" id="cd04186">
    <property type="entry name" value="GT_2_like_c"/>
    <property type="match status" value="1"/>
</dbReference>
<dbReference type="Gene3D" id="3.90.550.10">
    <property type="entry name" value="Spore Coat Polysaccharide Biosynthesis Protein SpsA, Chain A"/>
    <property type="match status" value="2"/>
</dbReference>
<evidence type="ECO:0000313" key="4">
    <source>
        <dbReference type="Proteomes" id="UP001144397"/>
    </source>
</evidence>
<dbReference type="InterPro" id="IPR029044">
    <property type="entry name" value="Nucleotide-diphossugar_trans"/>
</dbReference>
<dbReference type="InterPro" id="IPR001173">
    <property type="entry name" value="Glyco_trans_2-like"/>
</dbReference>
<dbReference type="EMBL" id="BSDO01000006">
    <property type="protein sequence ID" value="GLI24130.1"/>
    <property type="molecule type" value="Genomic_DNA"/>
</dbReference>
<dbReference type="RefSeq" id="WP_281808943.1">
    <property type="nucleotide sequence ID" value="NZ_BSDO01000006.1"/>
</dbReference>
<protein>
    <submittedName>
        <fullName evidence="3">GT2 family glycosyltransferase</fullName>
    </submittedName>
</protein>
<gene>
    <name evidence="3" type="ORF">GGQ86_003811</name>
    <name evidence="2" type="ORF">XFLAVUS301_38040</name>
</gene>
<dbReference type="Pfam" id="PF00535">
    <property type="entry name" value="Glycos_transf_2"/>
    <property type="match status" value="1"/>
</dbReference>
<evidence type="ECO:0000313" key="3">
    <source>
        <dbReference type="EMBL" id="MDR6335316.1"/>
    </source>
</evidence>
<sequence>MHETEIPPLWLKSAPAATGGTGFALPAVLRLRARRGALAIVLAGEGADVPLPFTFATATGAAQGVGEGETLLPGVPTVALVPAGATRIEVAGAPPGFRLGYYPVHKVALKLHAFANGRFDGLGLPRRWKAAGVAARTLRGALHALVSAAPARRRAEAARYRAFRARFVGDFAEVPAPGAAPRLSLLTDGGSASATDLSVCAAALAAQTDRNFEWVVALPPDAPPALAQAAAGARVATAEGGPAKRLAAALDAAEGGLVLFLDAGAQPTRDAVALVRDAFAGHPDCALVYADEERLDAAGVPLHGVYHPAFNRHLMESSGYVRRFAALPRADALRLGLDPAAGPAAGPAAVFDLLLRHASAVPEARIRHVPRVAVGLKDHPPGFAPEEIDATAATLARLRGVGVDIIGRHLRPLYPTPAPAPLVSIVVPTRDRAALLSVALRSLIARTAYRAFEIIIVDNGSVEPATFALFEEIKALWPATEVVRDDGDFNFPRICNLGVDAARGDMILLLNNDVEVIEPGWLDEMVALASLPGAGVVGAKLLFPDRTVQHAGVIAGLFRYADHWFAHSAADAPGYEDRLRVRQNLSAVTAACLLIRRDVWDAIGPLDAVRFAEDCNDIDLCLRARRAGYDVVWTPFATLLHYESASRGKKRSREHRARLKAQRARMEAIWHTSTLVDPHYSPNLDRKSLFAAQAEAPQGPRAPRTSRV</sequence>
<reference evidence="2" key="1">
    <citation type="submission" date="2022-12" db="EMBL/GenBank/DDBJ databases">
        <title>Reference genome sequencing for broad-spectrum identification of bacterial and archaeal isolates by mass spectrometry.</title>
        <authorList>
            <person name="Sekiguchi Y."/>
            <person name="Tourlousse D.M."/>
        </authorList>
    </citation>
    <scope>NUCLEOTIDE SEQUENCE</scope>
    <source>
        <strain evidence="2">301</strain>
    </source>
</reference>
<dbReference type="SUPFAM" id="SSF53448">
    <property type="entry name" value="Nucleotide-diphospho-sugar transferases"/>
    <property type="match status" value="2"/>
</dbReference>
<dbReference type="GeneID" id="95764583"/>
<dbReference type="Proteomes" id="UP001245370">
    <property type="component" value="Unassembled WGS sequence"/>
</dbReference>
<reference evidence="3 5" key="2">
    <citation type="submission" date="2023-07" db="EMBL/GenBank/DDBJ databases">
        <title>Genomic Encyclopedia of Type Strains, Phase IV (KMG-IV): sequencing the most valuable type-strain genomes for metagenomic binning, comparative biology and taxonomic classification.</title>
        <authorList>
            <person name="Goeker M."/>
        </authorList>
    </citation>
    <scope>NUCLEOTIDE SEQUENCE [LARGE SCALE GENOMIC DNA]</scope>
    <source>
        <strain evidence="3 5">DSM 338</strain>
    </source>
</reference>
<name>A0A9W6CPH8_XANFL</name>
<feature type="domain" description="Glycosyltransferase 2-like" evidence="1">
    <location>
        <begin position="424"/>
        <end position="545"/>
    </location>
</feature>
<dbReference type="EMBL" id="JAVDPY010000007">
    <property type="protein sequence ID" value="MDR6335316.1"/>
    <property type="molecule type" value="Genomic_DNA"/>
</dbReference>
<comment type="caution">
    <text evidence="2">The sequence shown here is derived from an EMBL/GenBank/DDBJ whole genome shotgun (WGS) entry which is preliminary data.</text>
</comment>
<accession>A0A9W6CPH8</accession>